<gene>
    <name evidence="9" type="primary">101735943</name>
</gene>
<evidence type="ECO:0000256" key="6">
    <source>
        <dbReference type="ARBA" id="ARBA00023315"/>
    </source>
</evidence>
<protein>
    <recommendedName>
        <fullName evidence="7">Palmitoyltransferase</fullName>
        <ecNumber evidence="7">2.3.1.225</ecNumber>
    </recommendedName>
</protein>
<dbReference type="GO" id="GO:0016020">
    <property type="term" value="C:membrane"/>
    <property type="evidence" value="ECO:0007669"/>
    <property type="project" value="UniProtKB-SubCell"/>
</dbReference>
<comment type="domain">
    <text evidence="7">The DHHC domain is required for palmitoyltransferase activity.</text>
</comment>
<dbReference type="PANTHER" id="PTHR22883">
    <property type="entry name" value="ZINC FINGER DHHC DOMAIN CONTAINING PROTEIN"/>
    <property type="match status" value="1"/>
</dbReference>
<dbReference type="GO" id="GO:0019706">
    <property type="term" value="F:protein-cysteine S-palmitoyltransferase activity"/>
    <property type="evidence" value="ECO:0007669"/>
    <property type="project" value="UniProtKB-EC"/>
</dbReference>
<feature type="transmembrane region" description="Helical" evidence="7">
    <location>
        <begin position="27"/>
        <end position="48"/>
    </location>
</feature>
<evidence type="ECO:0000256" key="7">
    <source>
        <dbReference type="RuleBase" id="RU079119"/>
    </source>
</evidence>
<dbReference type="Proteomes" id="UP000005204">
    <property type="component" value="Unassembled WGS sequence"/>
</dbReference>
<comment type="catalytic activity">
    <reaction evidence="7">
        <text>L-cysteinyl-[protein] + hexadecanoyl-CoA = S-hexadecanoyl-L-cysteinyl-[protein] + CoA</text>
        <dbReference type="Rhea" id="RHEA:36683"/>
        <dbReference type="Rhea" id="RHEA-COMP:10131"/>
        <dbReference type="Rhea" id="RHEA-COMP:11032"/>
        <dbReference type="ChEBI" id="CHEBI:29950"/>
        <dbReference type="ChEBI" id="CHEBI:57287"/>
        <dbReference type="ChEBI" id="CHEBI:57379"/>
        <dbReference type="ChEBI" id="CHEBI:74151"/>
        <dbReference type="EC" id="2.3.1.225"/>
    </reaction>
</comment>
<dbReference type="AlphaFoldDB" id="A0A8R2GDG6"/>
<evidence type="ECO:0000256" key="5">
    <source>
        <dbReference type="ARBA" id="ARBA00023136"/>
    </source>
</evidence>
<comment type="subcellular location">
    <subcellularLocation>
        <location evidence="1">Membrane</location>
        <topology evidence="1">Multi-pass membrane protein</topology>
    </subcellularLocation>
</comment>
<keyword evidence="2 7" id="KW-0808">Transferase</keyword>
<dbReference type="PROSITE" id="PS50216">
    <property type="entry name" value="DHHC"/>
    <property type="match status" value="1"/>
</dbReference>
<reference evidence="9" key="2">
    <citation type="submission" date="2022-06" db="UniProtKB">
        <authorList>
            <consortium name="EnsemblMetazoa"/>
        </authorList>
    </citation>
    <scope>IDENTIFICATION</scope>
    <source>
        <strain evidence="9">p50T (Dazao)</strain>
    </source>
</reference>
<dbReference type="EC" id="2.3.1.225" evidence="7"/>
<dbReference type="OrthoDB" id="272303at2759"/>
<dbReference type="EnsemblMetazoa" id="XM_012696715.3">
    <property type="protein sequence ID" value="XP_012552169.1"/>
    <property type="gene ID" value="LOC101735943"/>
</dbReference>
<evidence type="ECO:0000256" key="4">
    <source>
        <dbReference type="ARBA" id="ARBA00022989"/>
    </source>
</evidence>
<name>A0A8R2GDG6_BOMMO</name>
<feature type="transmembrane region" description="Helical" evidence="7">
    <location>
        <begin position="215"/>
        <end position="236"/>
    </location>
</feature>
<evidence type="ECO:0000256" key="3">
    <source>
        <dbReference type="ARBA" id="ARBA00022692"/>
    </source>
</evidence>
<dbReference type="InterPro" id="IPR039859">
    <property type="entry name" value="PFA4/ZDH16/20/ERF2-like"/>
</dbReference>
<dbReference type="OMA" id="ICGFVEP"/>
<dbReference type="SMR" id="A0A8R2GDG6"/>
<reference evidence="10" key="1">
    <citation type="journal article" date="2008" name="Insect Biochem. Mol. Biol.">
        <title>The genome of a lepidopteran model insect, the silkworm Bombyx mori.</title>
        <authorList>
            <consortium name="International Silkworm Genome Consortium"/>
        </authorList>
    </citation>
    <scope>NUCLEOTIDE SEQUENCE [LARGE SCALE GENOMIC DNA]</scope>
    <source>
        <strain evidence="10">p50T</strain>
    </source>
</reference>
<feature type="transmembrane region" description="Helical" evidence="7">
    <location>
        <begin position="153"/>
        <end position="182"/>
    </location>
</feature>
<dbReference type="InterPro" id="IPR001594">
    <property type="entry name" value="Palmitoyltrfase_DHHC"/>
</dbReference>
<sequence length="347" mass="39859">MAECCIITNSSPRLQRRLNGFQLPLNYLQVLGWIALIGTALINFIFLIQIQFNELRMISLIVYTVLYVSHTIAHVTASMLDPSETELRKMEINIIPEFDRTIHAHVIENGRCHLCNIQATSRYTKHCSICNKCVDQFDHHCKWLNNCIGNRNYLPFIASVITALMISAFTAALCLTDIVLFLTNPYKLSTGHYNYINCTISKETYSEFCKISMPLLAFLVLFFIIAIGISCALLHLCCFHVYISYLGVSTYEYVMKSGTSEAIRCQCFICKCRRISLPKMYIKDNTKPDDEVVDKHDKPELIDGLYDSETRNGSNLIVLVNNQLDRARNWFVFDRNKVHPHNVDSDR</sequence>
<dbReference type="GO" id="GO:0005794">
    <property type="term" value="C:Golgi apparatus"/>
    <property type="evidence" value="ECO:0007669"/>
    <property type="project" value="TreeGrafter"/>
</dbReference>
<evidence type="ECO:0000256" key="1">
    <source>
        <dbReference type="ARBA" id="ARBA00004141"/>
    </source>
</evidence>
<keyword evidence="5 7" id="KW-0472">Membrane</keyword>
<dbReference type="PANTHER" id="PTHR22883:SF203">
    <property type="entry name" value="PALMITOYLTRANSFERASE"/>
    <property type="match status" value="1"/>
</dbReference>
<keyword evidence="4 7" id="KW-1133">Transmembrane helix</keyword>
<accession>A0A8R2GDG6</accession>
<dbReference type="GO" id="GO:0006612">
    <property type="term" value="P:protein targeting to membrane"/>
    <property type="evidence" value="ECO:0007669"/>
    <property type="project" value="TreeGrafter"/>
</dbReference>
<keyword evidence="3 7" id="KW-0812">Transmembrane</keyword>
<feature type="domain" description="Palmitoyltransferase DHHC" evidence="8">
    <location>
        <begin position="111"/>
        <end position="256"/>
    </location>
</feature>
<evidence type="ECO:0000313" key="9">
    <source>
        <dbReference type="EnsemblMetazoa" id="XP_012552169.1"/>
    </source>
</evidence>
<dbReference type="Pfam" id="PF01529">
    <property type="entry name" value="DHHC"/>
    <property type="match status" value="1"/>
</dbReference>
<evidence type="ECO:0000259" key="8">
    <source>
        <dbReference type="Pfam" id="PF01529"/>
    </source>
</evidence>
<evidence type="ECO:0000256" key="2">
    <source>
        <dbReference type="ARBA" id="ARBA00022679"/>
    </source>
</evidence>
<organism evidence="9 10">
    <name type="scientific">Bombyx mori</name>
    <name type="common">Silk moth</name>
    <dbReference type="NCBI Taxonomy" id="7091"/>
    <lineage>
        <taxon>Eukaryota</taxon>
        <taxon>Metazoa</taxon>
        <taxon>Ecdysozoa</taxon>
        <taxon>Arthropoda</taxon>
        <taxon>Hexapoda</taxon>
        <taxon>Insecta</taxon>
        <taxon>Pterygota</taxon>
        <taxon>Neoptera</taxon>
        <taxon>Endopterygota</taxon>
        <taxon>Lepidoptera</taxon>
        <taxon>Glossata</taxon>
        <taxon>Ditrysia</taxon>
        <taxon>Bombycoidea</taxon>
        <taxon>Bombycidae</taxon>
        <taxon>Bombycinae</taxon>
        <taxon>Bombyx</taxon>
    </lineage>
</organism>
<proteinExistence type="inferred from homology"/>
<dbReference type="KEGG" id="bmor:101735943"/>
<comment type="similarity">
    <text evidence="7">Belongs to the DHHC palmitoyltransferase family.</text>
</comment>
<dbReference type="GO" id="GO:0005783">
    <property type="term" value="C:endoplasmic reticulum"/>
    <property type="evidence" value="ECO:0007669"/>
    <property type="project" value="TreeGrafter"/>
</dbReference>
<evidence type="ECO:0000313" key="10">
    <source>
        <dbReference type="Proteomes" id="UP000005204"/>
    </source>
</evidence>
<keyword evidence="10" id="KW-1185">Reference proteome</keyword>
<keyword evidence="6 7" id="KW-0012">Acyltransferase</keyword>
<feature type="transmembrane region" description="Helical" evidence="7">
    <location>
        <begin position="60"/>
        <end position="80"/>
    </location>
</feature>